<proteinExistence type="predicted"/>
<name>A0AA96ZVB9_9EURY</name>
<gene>
    <name evidence="1" type="ORF">MsAc7_02060</name>
</gene>
<evidence type="ECO:0000313" key="1">
    <source>
        <dbReference type="EMBL" id="WNY24682.1"/>
    </source>
</evidence>
<keyword evidence="2" id="KW-1185">Reference proteome</keyword>
<evidence type="ECO:0008006" key="3">
    <source>
        <dbReference type="Google" id="ProtNLM"/>
    </source>
</evidence>
<dbReference type="AlphaFoldDB" id="A0AA96ZVB9"/>
<dbReference type="InterPro" id="IPR032580">
    <property type="entry name" value="SatD"/>
</dbReference>
<sequence length="239" mass="27248">MLFSTIIHSKAVKKMNEDIYFAIIGDIISSKKITDRNKIQKELKDVMAGINRQYADEIASDFVITLGDEFQGLLKSATLLLEILDRIKFELEPIEIRFGIGIGRIETEINRKSSVGADGPAYWCARRAINIIHSNNDYNISKVAVEIENEKFADVVNLINESLHVCDYMEKHWRKTQKTLIKESVLRFGHDTKIPQKELAVLLNTSAPALNLRIQSSGYYNYLRTKKSICDVLQKIGNE</sequence>
<reference evidence="1 2" key="1">
    <citation type="submission" date="2023-07" db="EMBL/GenBank/DDBJ databases">
        <title>Closed genoem sequence of Methanosarcinaceae archaeon Ac7.</title>
        <authorList>
            <person name="Poehlein A."/>
            <person name="Protasov E."/>
            <person name="Platt K."/>
            <person name="Reeh H."/>
            <person name="Daniel R."/>
            <person name="Brune A."/>
        </authorList>
    </citation>
    <scope>NUCLEOTIDE SEQUENCE [LARGE SCALE GENOMIC DNA]</scope>
    <source>
        <strain evidence="1 2">Ac7</strain>
    </source>
</reference>
<dbReference type="EMBL" id="CP131060">
    <property type="protein sequence ID" value="WNY24682.1"/>
    <property type="molecule type" value="Genomic_DNA"/>
</dbReference>
<accession>A0AA96ZVB9</accession>
<evidence type="ECO:0000313" key="2">
    <source>
        <dbReference type="Proteomes" id="UP001303587"/>
    </source>
</evidence>
<dbReference type="Proteomes" id="UP001303587">
    <property type="component" value="Chromosome"/>
</dbReference>
<protein>
    <recommendedName>
        <fullName evidence="3">SatD</fullName>
    </recommendedName>
</protein>
<dbReference type="Pfam" id="PF16264">
    <property type="entry name" value="SatD"/>
    <property type="match status" value="1"/>
</dbReference>
<organism evidence="1 2">
    <name type="scientific">Methanolapillus millepedarum</name>
    <dbReference type="NCBI Taxonomy" id="3028296"/>
    <lineage>
        <taxon>Archaea</taxon>
        <taxon>Methanobacteriati</taxon>
        <taxon>Methanobacteriota</taxon>
        <taxon>Stenosarchaea group</taxon>
        <taxon>Methanomicrobia</taxon>
        <taxon>Methanosarcinales</taxon>
        <taxon>Methanosarcinaceae</taxon>
        <taxon>Methanolapillus</taxon>
    </lineage>
</organism>